<keyword evidence="4" id="KW-0378">Hydrolase</keyword>
<feature type="active site" description="Nucleophile" evidence="6">
    <location>
        <position position="204"/>
    </location>
</feature>
<reference evidence="8 9" key="1">
    <citation type="submission" date="2019-04" db="EMBL/GenBank/DDBJ databases">
        <title>Microbes associate with the intestines of laboratory mice.</title>
        <authorList>
            <person name="Navarre W."/>
            <person name="Wong E."/>
            <person name="Huang K."/>
            <person name="Tropini C."/>
            <person name="Ng K."/>
            <person name="Yu B."/>
        </authorList>
    </citation>
    <scope>NUCLEOTIDE SEQUENCE [LARGE SCALE GENOMIC DNA]</scope>
    <source>
        <strain evidence="8 9">NM39_I3</strain>
    </source>
</reference>
<evidence type="ECO:0000256" key="4">
    <source>
        <dbReference type="ARBA" id="ARBA00022801"/>
    </source>
</evidence>
<protein>
    <recommendedName>
        <fullName evidence="7">Spi protease inhibitor domain-containing protein</fullName>
    </recommendedName>
</protein>
<evidence type="ECO:0000259" key="7">
    <source>
        <dbReference type="Pfam" id="PF13734"/>
    </source>
</evidence>
<dbReference type="InterPro" id="IPR038765">
    <property type="entry name" value="Papain-like_cys_pep_sf"/>
</dbReference>
<dbReference type="GO" id="GO:0006508">
    <property type="term" value="P:proteolysis"/>
    <property type="evidence" value="ECO:0007669"/>
    <property type="project" value="UniProtKB-KW"/>
</dbReference>
<name>A0A4S2EJU3_PARDI</name>
<evidence type="ECO:0000313" key="8">
    <source>
        <dbReference type="EMBL" id="TGY56027.1"/>
    </source>
</evidence>
<evidence type="ECO:0000256" key="5">
    <source>
        <dbReference type="ARBA" id="ARBA00022807"/>
    </source>
</evidence>
<evidence type="ECO:0000256" key="6">
    <source>
        <dbReference type="PIRSR" id="PIRSR600200-1"/>
    </source>
</evidence>
<dbReference type="InterPro" id="IPR044934">
    <property type="entry name" value="Streptopain_sf"/>
</dbReference>
<accession>A0A4S2EJU3</accession>
<dbReference type="Pfam" id="PF01640">
    <property type="entry name" value="Peptidase_C10"/>
    <property type="match status" value="1"/>
</dbReference>
<dbReference type="PRINTS" id="PR00797">
    <property type="entry name" value="STREPTOPAIN"/>
</dbReference>
<keyword evidence="3" id="KW-0732">Signal</keyword>
<keyword evidence="5" id="KW-0788">Thiol protease</keyword>
<dbReference type="AlphaFoldDB" id="A0A4S2EJU3"/>
<evidence type="ECO:0000256" key="2">
    <source>
        <dbReference type="ARBA" id="ARBA00022670"/>
    </source>
</evidence>
<dbReference type="EMBL" id="SRYM01000040">
    <property type="protein sequence ID" value="TGY56027.1"/>
    <property type="molecule type" value="Genomic_DNA"/>
</dbReference>
<evidence type="ECO:0000313" key="9">
    <source>
        <dbReference type="Proteomes" id="UP000310032"/>
    </source>
</evidence>
<sequence length="1092" mass="119804">MLKSYSLLNSRLMRKQFLLTLILCLTSSMTWAERIDVATACKVAESVVRREGATSGLRSAGELPLVYAAAPGQSGSALRSGAMEGAADYFVFNFPGGKGFAIVAGDDRVRPVLGYSDEGSFDPDNLPENLRGWLAGYREQIDWAVDQGTEVSPSLAAEWNAYLNSSPSLRSAGGVLLETATWGQDDPYNRKTPLIGNKHVPVGCVPTAMGILMRYHRFPEQANAAHRVASYYNQSVSYGKYDWGSMPDKLSNSSSNKQIDAVSELLWHAGANAEAKYTEVETRTSMADALSTLRDVFGYSKQMRYLQKIYSDYSWEEWEQLMRDELDDGRPILYASETEECETPLSGIPHAFVCDGYDSYGRYHFNWGWDGKCNGFYILSALDPTNNETWGGFNQDHNMIVNIKPNKDSENQVSLQVCESVQGDGFRMKQSIGMYEDIVTFPIVNAGNIPFNGYLTYVLTDHDGNIKEIGDYDIEISDLVPDNDWYRAEFIVKMSENDYAMAAYSTDRKNWSVIKGTSSEIADKMNLEGPVSNQKVYYAWELDCRNEGLTLEAPEKLEYDKPAEFVLKPNKGYVLPKADDILIQIAGGTVLVNNPGYGSRATVTYDEKTGKLAISCVYGHVHIVAEGVQADDDVDKYKDTSLESLGYTLDGKSNVIDLRYGWESYTVLLPSDKEALPKITLNAVAKQLGAKVEITNPVWIENTAVGKVKVTALNGISCTTYTVAFKRSQSGEEPDIPSDEAMDVTTSANITNVNVKAINMGNTQRRITPTFTQVHTGELNILAGTEVGIILSGDDNQLGKIVNNGSLQIFCRYKEGSASCTSFVNNGSVFDITGSITKVEGHAALEIMPITVSTDGGMTVLDGRALGNNVKLSWYKGDDDQDAWTMIEAGKSNGLRATGVNSKLSVSESGVYRLEAEVVDGEYYANLSSFVEVDIDNKESYTVTLPVVEGVVITPENSTTVKAGGDFAFTIQIKEGFSMADMVVKANGIELPVDIDGRCVIKNVQSNVVVTVVGVVEKDPTSIDSVVIDKISVWAANGRLFIQTPVADTAYIIAFDGRVYKTLSLSAGEYSEQMPQGSYIIHVGKRSYKLNF</sequence>
<dbReference type="Proteomes" id="UP000310032">
    <property type="component" value="Unassembled WGS sequence"/>
</dbReference>
<evidence type="ECO:0000256" key="1">
    <source>
        <dbReference type="ARBA" id="ARBA00009693"/>
    </source>
</evidence>
<proteinExistence type="inferred from homology"/>
<dbReference type="InterPro" id="IPR000200">
    <property type="entry name" value="Peptidase_C10"/>
</dbReference>
<dbReference type="GO" id="GO:0008234">
    <property type="term" value="F:cysteine-type peptidase activity"/>
    <property type="evidence" value="ECO:0007669"/>
    <property type="project" value="UniProtKB-KW"/>
</dbReference>
<comment type="caution">
    <text evidence="8">The sequence shown here is derived from an EMBL/GenBank/DDBJ whole genome shotgun (WGS) entry which is preliminary data.</text>
</comment>
<feature type="domain" description="Spi protease inhibitor" evidence="7">
    <location>
        <begin position="33"/>
        <end position="141"/>
    </location>
</feature>
<dbReference type="InterPro" id="IPR025896">
    <property type="entry name" value="Spi_Prtas-inh"/>
</dbReference>
<dbReference type="Pfam" id="PF13734">
    <property type="entry name" value="Inhibitor_I69"/>
    <property type="match status" value="1"/>
</dbReference>
<feature type="active site" description="Proton acceptor" evidence="6">
    <location>
        <position position="350"/>
    </location>
</feature>
<dbReference type="SUPFAM" id="SSF54001">
    <property type="entry name" value="Cysteine proteinases"/>
    <property type="match status" value="1"/>
</dbReference>
<dbReference type="Gene3D" id="3.90.70.50">
    <property type="entry name" value="Peptidase C10, streptopain"/>
    <property type="match status" value="1"/>
</dbReference>
<evidence type="ECO:0000256" key="3">
    <source>
        <dbReference type="ARBA" id="ARBA00022729"/>
    </source>
</evidence>
<keyword evidence="2" id="KW-0645">Protease</keyword>
<comment type="similarity">
    <text evidence="1">Belongs to the peptidase C10 family.</text>
</comment>
<gene>
    <name evidence="8" type="ORF">E5342_13110</name>
</gene>
<organism evidence="8 9">
    <name type="scientific">Parabacteroides distasonis</name>
    <dbReference type="NCBI Taxonomy" id="823"/>
    <lineage>
        <taxon>Bacteria</taxon>
        <taxon>Pseudomonadati</taxon>
        <taxon>Bacteroidota</taxon>
        <taxon>Bacteroidia</taxon>
        <taxon>Bacteroidales</taxon>
        <taxon>Tannerellaceae</taxon>
        <taxon>Parabacteroides</taxon>
    </lineage>
</organism>